<dbReference type="Proteomes" id="UP001246858">
    <property type="component" value="Unassembled WGS sequence"/>
</dbReference>
<organism evidence="1 2">
    <name type="scientific">Pedobacter africanus</name>
    <dbReference type="NCBI Taxonomy" id="151894"/>
    <lineage>
        <taxon>Bacteria</taxon>
        <taxon>Pseudomonadati</taxon>
        <taxon>Bacteroidota</taxon>
        <taxon>Sphingobacteriia</taxon>
        <taxon>Sphingobacteriales</taxon>
        <taxon>Sphingobacteriaceae</taxon>
        <taxon>Pedobacter</taxon>
    </lineage>
</organism>
<sequence length="87" mass="10057">MKHQLIMPSSLDNLRNSIMEKLMAISDKDYLVALNKLLESSTAENDVVKFSKEQIIMLEMSDEDIRKGDTITQEDLDKEDLKWLKAL</sequence>
<evidence type="ECO:0000313" key="2">
    <source>
        <dbReference type="Proteomes" id="UP001246858"/>
    </source>
</evidence>
<keyword evidence="2" id="KW-1185">Reference proteome</keyword>
<accession>A0ACC6L1L7</accession>
<reference evidence="1" key="1">
    <citation type="submission" date="2023-07" db="EMBL/GenBank/DDBJ databases">
        <title>Sorghum-associated microbial communities from plants grown in Nebraska, USA.</title>
        <authorList>
            <person name="Schachtman D."/>
        </authorList>
    </citation>
    <scope>NUCLEOTIDE SEQUENCE</scope>
    <source>
        <strain evidence="1">2697</strain>
    </source>
</reference>
<comment type="caution">
    <text evidence="1">The sequence shown here is derived from an EMBL/GenBank/DDBJ whole genome shotgun (WGS) entry which is preliminary data.</text>
</comment>
<dbReference type="EMBL" id="JAVDTF010000003">
    <property type="protein sequence ID" value="MDR6785249.1"/>
    <property type="molecule type" value="Genomic_DNA"/>
</dbReference>
<name>A0ACC6L1L7_9SPHI</name>
<proteinExistence type="predicted"/>
<evidence type="ECO:0000313" key="1">
    <source>
        <dbReference type="EMBL" id="MDR6785249.1"/>
    </source>
</evidence>
<gene>
    <name evidence="1" type="ORF">J2X78_003823</name>
</gene>
<protein>
    <submittedName>
        <fullName evidence="1">Uncharacterized protein</fullName>
    </submittedName>
</protein>